<reference evidence="4 5" key="1">
    <citation type="submission" date="2017-04" db="EMBL/GenBank/DDBJ databases">
        <authorList>
            <person name="Afonso C.L."/>
            <person name="Miller P.J."/>
            <person name="Scott M.A."/>
            <person name="Spackman E."/>
            <person name="Goraichik I."/>
            <person name="Dimitrov K.M."/>
            <person name="Suarez D.L."/>
            <person name="Swayne D.E."/>
        </authorList>
    </citation>
    <scope>NUCLEOTIDE SEQUENCE [LARGE SCALE GENOMIC DNA]</scope>
    <source>
        <strain evidence="4 5">DSM 19625</strain>
    </source>
</reference>
<feature type="binding site" evidence="3">
    <location>
        <position position="127"/>
    </location>
    <ligand>
        <name>a divalent metal cation</name>
        <dbReference type="ChEBI" id="CHEBI:60240"/>
    </ligand>
</feature>
<dbReference type="Pfam" id="PF05163">
    <property type="entry name" value="DinB"/>
    <property type="match status" value="1"/>
</dbReference>
<evidence type="ECO:0000256" key="3">
    <source>
        <dbReference type="PIRSR" id="PIRSR607837-1"/>
    </source>
</evidence>
<dbReference type="Gene3D" id="1.20.120.450">
    <property type="entry name" value="dinb family like domain"/>
    <property type="match status" value="1"/>
</dbReference>
<sequence length="166" mass="19300">MYRKIDDFLKDWKNEEEFTLKIFSLISAESKSERIHEDVRTLDRLAWHLTQTITEMGKRAGLLAEDLLEHQDIPETIEIISDIYKTNSELLCRAVRLKWTDSALEELVPMYGDEWMKGKILHILLTHQTHHRGQMTVIMRVLGIPVPGLYGPSKEEWVAMGLPAMN</sequence>
<feature type="binding site" evidence="3">
    <location>
        <position position="131"/>
    </location>
    <ligand>
        <name>a divalent metal cation</name>
        <dbReference type="ChEBI" id="CHEBI:60240"/>
    </ligand>
</feature>
<dbReference type="GO" id="GO:0046872">
    <property type="term" value="F:metal ion binding"/>
    <property type="evidence" value="ECO:0007669"/>
    <property type="project" value="UniProtKB-KW"/>
</dbReference>
<gene>
    <name evidence="4" type="ORF">SAMN04488101_12033</name>
</gene>
<name>A0A1W2F3Z9_9SPHI</name>
<dbReference type="AlphaFoldDB" id="A0A1W2F3Z9"/>
<evidence type="ECO:0000256" key="1">
    <source>
        <dbReference type="ARBA" id="ARBA00008635"/>
    </source>
</evidence>
<protein>
    <submittedName>
        <fullName evidence="4">Uncharacterized damage-inducible protein DinB (Forms a four-helix bundle)</fullName>
    </submittedName>
</protein>
<dbReference type="InterPro" id="IPR034660">
    <property type="entry name" value="DinB/YfiT-like"/>
</dbReference>
<proteinExistence type="inferred from homology"/>
<accession>A0A1W2F3Z9</accession>
<evidence type="ECO:0000313" key="5">
    <source>
        <dbReference type="Proteomes" id="UP000192678"/>
    </source>
</evidence>
<organism evidence="4 5">
    <name type="scientific">Pedobacter nyackensis</name>
    <dbReference type="NCBI Taxonomy" id="475255"/>
    <lineage>
        <taxon>Bacteria</taxon>
        <taxon>Pseudomonadati</taxon>
        <taxon>Bacteroidota</taxon>
        <taxon>Sphingobacteriia</taxon>
        <taxon>Sphingobacteriales</taxon>
        <taxon>Sphingobacteriaceae</taxon>
        <taxon>Pedobacter</taxon>
    </lineage>
</organism>
<dbReference type="InterPro" id="IPR007837">
    <property type="entry name" value="DinB"/>
</dbReference>
<evidence type="ECO:0000313" key="4">
    <source>
        <dbReference type="EMBL" id="SMD16522.1"/>
    </source>
</evidence>
<keyword evidence="5" id="KW-1185">Reference proteome</keyword>
<dbReference type="SUPFAM" id="SSF109854">
    <property type="entry name" value="DinB/YfiT-like putative metalloenzymes"/>
    <property type="match status" value="1"/>
</dbReference>
<dbReference type="EMBL" id="FWYB01000020">
    <property type="protein sequence ID" value="SMD16522.1"/>
    <property type="molecule type" value="Genomic_DNA"/>
</dbReference>
<feature type="binding site" evidence="3">
    <location>
        <position position="48"/>
    </location>
    <ligand>
        <name>a divalent metal cation</name>
        <dbReference type="ChEBI" id="CHEBI:60240"/>
    </ligand>
</feature>
<comment type="similarity">
    <text evidence="1">Belongs to the DinB family.</text>
</comment>
<dbReference type="Proteomes" id="UP000192678">
    <property type="component" value="Unassembled WGS sequence"/>
</dbReference>
<dbReference type="STRING" id="475255.SAMN04488101_12033"/>
<dbReference type="RefSeq" id="WP_084292027.1">
    <property type="nucleotide sequence ID" value="NZ_FWYB01000020.1"/>
</dbReference>
<evidence type="ECO:0000256" key="2">
    <source>
        <dbReference type="ARBA" id="ARBA00022723"/>
    </source>
</evidence>
<keyword evidence="2 3" id="KW-0479">Metal-binding</keyword>
<dbReference type="OrthoDB" id="119432at2"/>